<dbReference type="EMBL" id="QZKU01000106">
    <property type="protein sequence ID" value="RJP18003.1"/>
    <property type="molecule type" value="Genomic_DNA"/>
</dbReference>
<feature type="domain" description="Histidine kinase" evidence="15">
    <location>
        <begin position="334"/>
        <end position="557"/>
    </location>
</feature>
<dbReference type="SMART" id="SM00387">
    <property type="entry name" value="HATPase_c"/>
    <property type="match status" value="1"/>
</dbReference>
<evidence type="ECO:0000256" key="8">
    <source>
        <dbReference type="ARBA" id="ARBA00022741"/>
    </source>
</evidence>
<dbReference type="Gene3D" id="1.10.287.130">
    <property type="match status" value="1"/>
</dbReference>
<sequence>MEIKNFNNIRRMILIRVLLVPFFTMMLVFGTLIYYYATNLHKRVQEKLAYIAEGHRDLIEQFFRERAFDLQQVACANSFEELTSEGRLTEVFDQLQKRSPTFFDIGVFDDDGIHVAYVGPYSLEGRNYAQAEWFPQAQEKDVYISDVFLGNRNIPHFVIVHRQEENDRVWYLRATIDTFLFNNLVENIRIGKTGEAYLVNENGLFQTRRRSGGGLMETDPDRATYQVEASDIVSFTAEDHAGERYVYATGRLPSTGWLWVVRQEVADAHASLIRAVLIGLYIIVAGGAIVVTTAFLLASKVANQLTVCDLERRRMGCQLIMAGKLAEVGEMSAGVAHEINNPLQVMKSEETLIKDILDELEADGKLDNTENIQTLRESIDQIGLQIDRCKQIIQGLLGFARKDQATIQPTDLRSLIPSVVGMIEHRAQMENIRIIQEFESDLPLLQSDAAHLEQVLLNLLNNAIDALKQKNGGEIRVTARSSGDDIMMTVADNGCGIAPEHIEKIFLPFFTTKPVGQGTGLGLSTCYGIVENLGGQITVMSELDAGTAFTVRLPVAGPPRKAKDWQTIHKQGGVAR</sequence>
<dbReference type="InterPro" id="IPR003661">
    <property type="entry name" value="HisK_dim/P_dom"/>
</dbReference>
<dbReference type="InterPro" id="IPR003594">
    <property type="entry name" value="HATPase_dom"/>
</dbReference>
<dbReference type="Pfam" id="PF00512">
    <property type="entry name" value="HisKA"/>
    <property type="match status" value="1"/>
</dbReference>
<proteinExistence type="predicted"/>
<keyword evidence="12" id="KW-0902">Two-component regulatory system</keyword>
<keyword evidence="13 14" id="KW-0472">Membrane</keyword>
<evidence type="ECO:0000256" key="12">
    <source>
        <dbReference type="ARBA" id="ARBA00023012"/>
    </source>
</evidence>
<dbReference type="Pfam" id="PF02518">
    <property type="entry name" value="HATPase_c"/>
    <property type="match status" value="1"/>
</dbReference>
<dbReference type="Pfam" id="PF02743">
    <property type="entry name" value="dCache_1"/>
    <property type="match status" value="1"/>
</dbReference>
<dbReference type="PRINTS" id="PR00344">
    <property type="entry name" value="BCTRLSENSOR"/>
</dbReference>
<dbReference type="AlphaFoldDB" id="A0A3A4N8N7"/>
<comment type="subcellular location">
    <subcellularLocation>
        <location evidence="2">Cell membrane</location>
        <topology evidence="2">Multi-pass membrane protein</topology>
    </subcellularLocation>
</comment>
<organism evidence="16 17">
    <name type="scientific">Abyssobacteria bacterium (strain SURF_5)</name>
    <dbReference type="NCBI Taxonomy" id="2093360"/>
    <lineage>
        <taxon>Bacteria</taxon>
        <taxon>Pseudomonadati</taxon>
        <taxon>Candidatus Hydrogenedentota</taxon>
        <taxon>Candidatus Abyssobacteria</taxon>
    </lineage>
</organism>
<dbReference type="InterPro" id="IPR036890">
    <property type="entry name" value="HATPase_C_sf"/>
</dbReference>
<dbReference type="Gene3D" id="3.30.450.20">
    <property type="entry name" value="PAS domain"/>
    <property type="match status" value="2"/>
</dbReference>
<evidence type="ECO:0000256" key="14">
    <source>
        <dbReference type="SAM" id="Phobius"/>
    </source>
</evidence>
<keyword evidence="6" id="KW-0808">Transferase</keyword>
<evidence type="ECO:0000256" key="9">
    <source>
        <dbReference type="ARBA" id="ARBA00022777"/>
    </source>
</evidence>
<evidence type="ECO:0000256" key="6">
    <source>
        <dbReference type="ARBA" id="ARBA00022679"/>
    </source>
</evidence>
<keyword evidence="4" id="KW-1003">Cell membrane</keyword>
<evidence type="ECO:0000256" key="4">
    <source>
        <dbReference type="ARBA" id="ARBA00022475"/>
    </source>
</evidence>
<evidence type="ECO:0000256" key="3">
    <source>
        <dbReference type="ARBA" id="ARBA00012438"/>
    </source>
</evidence>
<dbReference type="PANTHER" id="PTHR43065">
    <property type="entry name" value="SENSOR HISTIDINE KINASE"/>
    <property type="match status" value="1"/>
</dbReference>
<dbReference type="GO" id="GO:0005886">
    <property type="term" value="C:plasma membrane"/>
    <property type="evidence" value="ECO:0007669"/>
    <property type="project" value="UniProtKB-SubCell"/>
</dbReference>
<evidence type="ECO:0000256" key="5">
    <source>
        <dbReference type="ARBA" id="ARBA00022553"/>
    </source>
</evidence>
<feature type="transmembrane region" description="Helical" evidence="14">
    <location>
        <begin position="12"/>
        <end position="37"/>
    </location>
</feature>
<dbReference type="CDD" id="cd00082">
    <property type="entry name" value="HisKA"/>
    <property type="match status" value="1"/>
</dbReference>
<keyword evidence="5" id="KW-0597">Phosphoprotein</keyword>
<reference evidence="16 17" key="1">
    <citation type="journal article" date="2017" name="ISME J.">
        <title>Energy and carbon metabolisms in a deep terrestrial subsurface fluid microbial community.</title>
        <authorList>
            <person name="Momper L."/>
            <person name="Jungbluth S.P."/>
            <person name="Lee M.D."/>
            <person name="Amend J.P."/>
        </authorList>
    </citation>
    <scope>NUCLEOTIDE SEQUENCE [LARGE SCALE GENOMIC DNA]</scope>
    <source>
        <strain evidence="16">SURF_5</strain>
    </source>
</reference>
<accession>A0A3A4N8N7</accession>
<dbReference type="Proteomes" id="UP000265882">
    <property type="component" value="Unassembled WGS sequence"/>
</dbReference>
<protein>
    <recommendedName>
        <fullName evidence="3">histidine kinase</fullName>
        <ecNumber evidence="3">2.7.13.3</ecNumber>
    </recommendedName>
</protein>
<dbReference type="InterPro" id="IPR033479">
    <property type="entry name" value="dCache_1"/>
</dbReference>
<keyword evidence="8" id="KW-0547">Nucleotide-binding</keyword>
<evidence type="ECO:0000256" key="10">
    <source>
        <dbReference type="ARBA" id="ARBA00022840"/>
    </source>
</evidence>
<dbReference type="InterPro" id="IPR004358">
    <property type="entry name" value="Sig_transdc_His_kin-like_C"/>
</dbReference>
<evidence type="ECO:0000256" key="1">
    <source>
        <dbReference type="ARBA" id="ARBA00000085"/>
    </source>
</evidence>
<dbReference type="GO" id="GO:0005524">
    <property type="term" value="F:ATP binding"/>
    <property type="evidence" value="ECO:0007669"/>
    <property type="project" value="UniProtKB-KW"/>
</dbReference>
<dbReference type="Gene3D" id="3.30.565.10">
    <property type="entry name" value="Histidine kinase-like ATPase, C-terminal domain"/>
    <property type="match status" value="1"/>
</dbReference>
<dbReference type="SUPFAM" id="SSF55874">
    <property type="entry name" value="ATPase domain of HSP90 chaperone/DNA topoisomerase II/histidine kinase"/>
    <property type="match status" value="1"/>
</dbReference>
<keyword evidence="9 16" id="KW-0418">Kinase</keyword>
<feature type="transmembrane region" description="Helical" evidence="14">
    <location>
        <begin position="272"/>
        <end position="298"/>
    </location>
</feature>
<gene>
    <name evidence="16" type="ORF">C4520_15060</name>
</gene>
<evidence type="ECO:0000256" key="7">
    <source>
        <dbReference type="ARBA" id="ARBA00022692"/>
    </source>
</evidence>
<evidence type="ECO:0000259" key="15">
    <source>
        <dbReference type="PROSITE" id="PS50109"/>
    </source>
</evidence>
<evidence type="ECO:0000313" key="17">
    <source>
        <dbReference type="Proteomes" id="UP000265882"/>
    </source>
</evidence>
<evidence type="ECO:0000313" key="16">
    <source>
        <dbReference type="EMBL" id="RJP18003.1"/>
    </source>
</evidence>
<dbReference type="SUPFAM" id="SSF47384">
    <property type="entry name" value="Homodimeric domain of signal transducing histidine kinase"/>
    <property type="match status" value="1"/>
</dbReference>
<comment type="catalytic activity">
    <reaction evidence="1">
        <text>ATP + protein L-histidine = ADP + protein N-phospho-L-histidine.</text>
        <dbReference type="EC" id="2.7.13.3"/>
    </reaction>
</comment>
<dbReference type="GO" id="GO:0000155">
    <property type="term" value="F:phosphorelay sensor kinase activity"/>
    <property type="evidence" value="ECO:0007669"/>
    <property type="project" value="InterPro"/>
</dbReference>
<dbReference type="InterPro" id="IPR036097">
    <property type="entry name" value="HisK_dim/P_sf"/>
</dbReference>
<dbReference type="CDD" id="cd18774">
    <property type="entry name" value="PDC2_HK_sensor"/>
    <property type="match status" value="1"/>
</dbReference>
<keyword evidence="10" id="KW-0067">ATP-binding</keyword>
<dbReference type="SMART" id="SM00388">
    <property type="entry name" value="HisKA"/>
    <property type="match status" value="1"/>
</dbReference>
<dbReference type="EC" id="2.7.13.3" evidence="3"/>
<keyword evidence="11 14" id="KW-1133">Transmembrane helix</keyword>
<comment type="caution">
    <text evidence="16">The sequence shown here is derived from an EMBL/GenBank/DDBJ whole genome shotgun (WGS) entry which is preliminary data.</text>
</comment>
<evidence type="ECO:0000256" key="13">
    <source>
        <dbReference type="ARBA" id="ARBA00023136"/>
    </source>
</evidence>
<dbReference type="InterPro" id="IPR005467">
    <property type="entry name" value="His_kinase_dom"/>
</dbReference>
<name>A0A3A4N8N7_ABYX5</name>
<evidence type="ECO:0000256" key="11">
    <source>
        <dbReference type="ARBA" id="ARBA00022989"/>
    </source>
</evidence>
<keyword evidence="7 14" id="KW-0812">Transmembrane</keyword>
<dbReference type="PANTHER" id="PTHR43065:SF10">
    <property type="entry name" value="PEROXIDE STRESS-ACTIVATED HISTIDINE KINASE MAK3"/>
    <property type="match status" value="1"/>
</dbReference>
<dbReference type="PROSITE" id="PS50109">
    <property type="entry name" value="HIS_KIN"/>
    <property type="match status" value="1"/>
</dbReference>
<evidence type="ECO:0000256" key="2">
    <source>
        <dbReference type="ARBA" id="ARBA00004651"/>
    </source>
</evidence>